<dbReference type="Proteomes" id="UP000483820">
    <property type="component" value="Chromosome V"/>
</dbReference>
<keyword evidence="1" id="KW-1133">Transmembrane helix</keyword>
<reference evidence="2 3" key="1">
    <citation type="submission" date="2019-12" db="EMBL/GenBank/DDBJ databases">
        <title>Chromosome-level assembly of the Caenorhabditis remanei genome.</title>
        <authorList>
            <person name="Teterina A.A."/>
            <person name="Willis J.H."/>
            <person name="Phillips P.C."/>
        </authorList>
    </citation>
    <scope>NUCLEOTIDE SEQUENCE [LARGE SCALE GENOMIC DNA]</scope>
    <source>
        <strain evidence="2 3">PX506</strain>
        <tissue evidence="2">Whole organism</tissue>
    </source>
</reference>
<name>A0A6A5GIS2_CAERE</name>
<evidence type="ECO:0000313" key="2">
    <source>
        <dbReference type="EMBL" id="KAF1754583.1"/>
    </source>
</evidence>
<comment type="caution">
    <text evidence="2">The sequence shown here is derived from an EMBL/GenBank/DDBJ whole genome shotgun (WGS) entry which is preliminary data.</text>
</comment>
<evidence type="ECO:0000313" key="3">
    <source>
        <dbReference type="Proteomes" id="UP000483820"/>
    </source>
</evidence>
<evidence type="ECO:0000256" key="1">
    <source>
        <dbReference type="SAM" id="Phobius"/>
    </source>
</evidence>
<keyword evidence="1" id="KW-0812">Transmembrane</keyword>
<protein>
    <submittedName>
        <fullName evidence="2">Uncharacterized protein</fullName>
    </submittedName>
</protein>
<feature type="transmembrane region" description="Helical" evidence="1">
    <location>
        <begin position="20"/>
        <end position="45"/>
    </location>
</feature>
<dbReference type="AlphaFoldDB" id="A0A6A5GIS2"/>
<dbReference type="CTD" id="78777129"/>
<dbReference type="EMBL" id="WUAV01000005">
    <property type="protein sequence ID" value="KAF1754583.1"/>
    <property type="molecule type" value="Genomic_DNA"/>
</dbReference>
<keyword evidence="1" id="KW-0472">Membrane</keyword>
<accession>A0A6A5GIS2</accession>
<dbReference type="GeneID" id="78777129"/>
<sequence length="69" mass="7568">MALIGYSSLFFDALVDAESIAIFVVLQGVLTGVLTLFTTSIRWILCILLSSEYRKFALGKNRNTVGVPN</sequence>
<proteinExistence type="predicted"/>
<gene>
    <name evidence="2" type="ORF">GCK72_021146</name>
</gene>
<organism evidence="2 3">
    <name type="scientific">Caenorhabditis remanei</name>
    <name type="common">Caenorhabditis vulgaris</name>
    <dbReference type="NCBI Taxonomy" id="31234"/>
    <lineage>
        <taxon>Eukaryota</taxon>
        <taxon>Metazoa</taxon>
        <taxon>Ecdysozoa</taxon>
        <taxon>Nematoda</taxon>
        <taxon>Chromadorea</taxon>
        <taxon>Rhabditida</taxon>
        <taxon>Rhabditina</taxon>
        <taxon>Rhabditomorpha</taxon>
        <taxon>Rhabditoidea</taxon>
        <taxon>Rhabditidae</taxon>
        <taxon>Peloderinae</taxon>
        <taxon>Caenorhabditis</taxon>
    </lineage>
</organism>
<dbReference type="RefSeq" id="XP_053582966.1">
    <property type="nucleotide sequence ID" value="XM_053734053.1"/>
</dbReference>
<dbReference type="KEGG" id="crq:GCK72_021146"/>